<dbReference type="PANTHER" id="PTHR11054">
    <property type="entry name" value="6-PHOSPHOGLUCONOLACTONASE"/>
    <property type="match status" value="1"/>
</dbReference>
<organism evidence="9 10">
    <name type="scientific">Jiella pelagia</name>
    <dbReference type="NCBI Taxonomy" id="2986949"/>
    <lineage>
        <taxon>Bacteria</taxon>
        <taxon>Pseudomonadati</taxon>
        <taxon>Pseudomonadota</taxon>
        <taxon>Alphaproteobacteria</taxon>
        <taxon>Hyphomicrobiales</taxon>
        <taxon>Aurantimonadaceae</taxon>
        <taxon>Jiella</taxon>
    </lineage>
</organism>
<feature type="domain" description="Glucosamine/galactosamine-6-phosphate isomerase" evidence="8">
    <location>
        <begin position="11"/>
        <end position="222"/>
    </location>
</feature>
<name>A0ABY7CAR7_9HYPH</name>
<evidence type="ECO:0000256" key="1">
    <source>
        <dbReference type="ARBA" id="ARBA00000832"/>
    </source>
</evidence>
<evidence type="ECO:0000259" key="8">
    <source>
        <dbReference type="Pfam" id="PF01182"/>
    </source>
</evidence>
<dbReference type="Pfam" id="PF01182">
    <property type="entry name" value="Glucosamine_iso"/>
    <property type="match status" value="1"/>
</dbReference>
<dbReference type="InterPro" id="IPR037171">
    <property type="entry name" value="NagB/RpiA_transferase-like"/>
</dbReference>
<dbReference type="InterPro" id="IPR005900">
    <property type="entry name" value="6-phosphogluconolactonase_DevB"/>
</dbReference>
<gene>
    <name evidence="7 9" type="primary">pgl</name>
    <name evidence="9" type="ORF">OH818_13355</name>
</gene>
<keyword evidence="7 9" id="KW-0378">Hydrolase</keyword>
<dbReference type="GO" id="GO:0017057">
    <property type="term" value="F:6-phosphogluconolactonase activity"/>
    <property type="evidence" value="ECO:0007669"/>
    <property type="project" value="UniProtKB-EC"/>
</dbReference>
<evidence type="ECO:0000256" key="4">
    <source>
        <dbReference type="ARBA" id="ARBA00010662"/>
    </source>
</evidence>
<dbReference type="EMBL" id="CP114029">
    <property type="protein sequence ID" value="WAP70880.1"/>
    <property type="molecule type" value="Genomic_DNA"/>
</dbReference>
<evidence type="ECO:0000256" key="6">
    <source>
        <dbReference type="ARBA" id="ARBA00020337"/>
    </source>
</evidence>
<sequence>MAEPEFHRYETREALAEALASGVAAVLAGAIATEGVARLAVSGGSTPKRFFERLAQAEIDWADVTITLVDERWVPEDSERSNAAMLRRHLLAGPAAAARFVPFYEPSAMPEEVFDTLNDRFHRIGRAFDVVILGMGTDGHTASWFPNAPGLAQCLDPATDDTVAIAHPPSQDEPRVTLTFPLVVDARFLALHIEGEEKLQTFAAAKGEGPVEEMPVRAVLQADRREPLQVFWAP</sequence>
<proteinExistence type="inferred from homology"/>
<accession>A0ABY7CAR7</accession>
<dbReference type="InterPro" id="IPR039104">
    <property type="entry name" value="6PGL"/>
</dbReference>
<dbReference type="EC" id="3.1.1.31" evidence="5 7"/>
<evidence type="ECO:0000313" key="9">
    <source>
        <dbReference type="EMBL" id="WAP70880.1"/>
    </source>
</evidence>
<protein>
    <recommendedName>
        <fullName evidence="6 7">6-phosphogluconolactonase</fullName>
        <shortName evidence="7">6PGL</shortName>
        <ecNumber evidence="5 7">3.1.1.31</ecNumber>
    </recommendedName>
</protein>
<dbReference type="Proteomes" id="UP001164020">
    <property type="component" value="Chromosome"/>
</dbReference>
<comment type="function">
    <text evidence="2 7">Hydrolysis of 6-phosphogluconolactone to 6-phosphogluconate.</text>
</comment>
<dbReference type="RefSeq" id="WP_268883417.1">
    <property type="nucleotide sequence ID" value="NZ_CP114029.1"/>
</dbReference>
<comment type="pathway">
    <text evidence="3 7">Carbohydrate degradation; pentose phosphate pathway; D-ribulose 5-phosphate from D-glucose 6-phosphate (oxidative stage): step 2/3.</text>
</comment>
<comment type="similarity">
    <text evidence="4 7">Belongs to the glucosamine/galactosamine-6-phosphate isomerase family. 6-phosphogluconolactonase subfamily.</text>
</comment>
<dbReference type="SUPFAM" id="SSF100950">
    <property type="entry name" value="NagB/RpiA/CoA transferase-like"/>
    <property type="match status" value="1"/>
</dbReference>
<evidence type="ECO:0000256" key="3">
    <source>
        <dbReference type="ARBA" id="ARBA00004961"/>
    </source>
</evidence>
<dbReference type="CDD" id="cd01400">
    <property type="entry name" value="6PGL"/>
    <property type="match status" value="1"/>
</dbReference>
<dbReference type="InterPro" id="IPR006148">
    <property type="entry name" value="Glc/Gal-6P_isomerase"/>
</dbReference>
<reference evidence="9" key="1">
    <citation type="submission" date="2022-12" db="EMBL/GenBank/DDBJ databases">
        <title>Jiella pelagia sp. nov., isolated from phosphonate enriched culture of Northwest Pacific surface seawater.</title>
        <authorList>
            <person name="Shin D.Y."/>
            <person name="Hwang C.Y."/>
        </authorList>
    </citation>
    <scope>NUCLEOTIDE SEQUENCE</scope>
    <source>
        <strain evidence="9">HL-NP1</strain>
    </source>
</reference>
<keyword evidence="10" id="KW-1185">Reference proteome</keyword>
<evidence type="ECO:0000256" key="5">
    <source>
        <dbReference type="ARBA" id="ARBA00013198"/>
    </source>
</evidence>
<dbReference type="PANTHER" id="PTHR11054:SF0">
    <property type="entry name" value="6-PHOSPHOGLUCONOLACTONASE"/>
    <property type="match status" value="1"/>
</dbReference>
<evidence type="ECO:0000313" key="10">
    <source>
        <dbReference type="Proteomes" id="UP001164020"/>
    </source>
</evidence>
<dbReference type="Gene3D" id="3.40.50.1360">
    <property type="match status" value="1"/>
</dbReference>
<evidence type="ECO:0000256" key="2">
    <source>
        <dbReference type="ARBA" id="ARBA00002681"/>
    </source>
</evidence>
<dbReference type="NCBIfam" id="TIGR01198">
    <property type="entry name" value="pgl"/>
    <property type="match status" value="1"/>
</dbReference>
<evidence type="ECO:0000256" key="7">
    <source>
        <dbReference type="RuleBase" id="RU365095"/>
    </source>
</evidence>
<comment type="catalytic activity">
    <reaction evidence="1 7">
        <text>6-phospho-D-glucono-1,5-lactone + H2O = 6-phospho-D-gluconate + H(+)</text>
        <dbReference type="Rhea" id="RHEA:12556"/>
        <dbReference type="ChEBI" id="CHEBI:15377"/>
        <dbReference type="ChEBI" id="CHEBI:15378"/>
        <dbReference type="ChEBI" id="CHEBI:57955"/>
        <dbReference type="ChEBI" id="CHEBI:58759"/>
        <dbReference type="EC" id="3.1.1.31"/>
    </reaction>
</comment>